<evidence type="ECO:0000313" key="1">
    <source>
        <dbReference type="EMBL" id="KAL0111879.1"/>
    </source>
</evidence>
<dbReference type="AlphaFoldDB" id="A0AAW2F7L7"/>
<comment type="caution">
    <text evidence="1">The sequence shown here is derived from an EMBL/GenBank/DDBJ whole genome shotgun (WGS) entry which is preliminary data.</text>
</comment>
<evidence type="ECO:0000313" key="2">
    <source>
        <dbReference type="Proteomes" id="UP001430953"/>
    </source>
</evidence>
<dbReference type="EMBL" id="JADYXP020000013">
    <property type="protein sequence ID" value="KAL0111879.1"/>
    <property type="molecule type" value="Genomic_DNA"/>
</dbReference>
<name>A0AAW2F7L7_9HYME</name>
<protein>
    <submittedName>
        <fullName evidence="1">Uncharacterized protein</fullName>
    </submittedName>
</protein>
<dbReference type="Proteomes" id="UP001430953">
    <property type="component" value="Unassembled WGS sequence"/>
</dbReference>
<keyword evidence="2" id="KW-1185">Reference proteome</keyword>
<gene>
    <name evidence="1" type="ORF">PUN28_013229</name>
</gene>
<accession>A0AAW2F7L7</accession>
<proteinExistence type="predicted"/>
<reference evidence="1 2" key="1">
    <citation type="submission" date="2023-03" db="EMBL/GenBank/DDBJ databases">
        <title>High recombination rates correlate with genetic variation in Cardiocondyla obscurior ants.</title>
        <authorList>
            <person name="Errbii M."/>
        </authorList>
    </citation>
    <scope>NUCLEOTIDE SEQUENCE [LARGE SCALE GENOMIC DNA]</scope>
    <source>
        <strain evidence="1">Alpha-2009</strain>
        <tissue evidence="1">Whole body</tissue>
    </source>
</reference>
<sequence>MGIPSFETSYRPLNITKRIRGHPCEFALWTRISGRGAEILSIFKNYALVNNSVLCNMLRYVILCKKHDATSGLKGVRENKLIVLPPAFLRGIVAMRKCDRVTETSAATEIENAENVAVCFACPMRFFGRDV</sequence>
<organism evidence="1 2">
    <name type="scientific">Cardiocondyla obscurior</name>
    <dbReference type="NCBI Taxonomy" id="286306"/>
    <lineage>
        <taxon>Eukaryota</taxon>
        <taxon>Metazoa</taxon>
        <taxon>Ecdysozoa</taxon>
        <taxon>Arthropoda</taxon>
        <taxon>Hexapoda</taxon>
        <taxon>Insecta</taxon>
        <taxon>Pterygota</taxon>
        <taxon>Neoptera</taxon>
        <taxon>Endopterygota</taxon>
        <taxon>Hymenoptera</taxon>
        <taxon>Apocrita</taxon>
        <taxon>Aculeata</taxon>
        <taxon>Formicoidea</taxon>
        <taxon>Formicidae</taxon>
        <taxon>Myrmicinae</taxon>
        <taxon>Cardiocondyla</taxon>
    </lineage>
</organism>